<evidence type="ECO:0000256" key="1">
    <source>
        <dbReference type="SAM" id="MobiDB-lite"/>
    </source>
</evidence>
<feature type="non-terminal residue" evidence="2">
    <location>
        <position position="103"/>
    </location>
</feature>
<feature type="region of interest" description="Disordered" evidence="1">
    <location>
        <begin position="61"/>
        <end position="80"/>
    </location>
</feature>
<name>A0A6N2CEG4_SOLCI</name>
<dbReference type="AlphaFoldDB" id="A0A6N2CEG4"/>
<reference evidence="2" key="1">
    <citation type="submission" date="2019-05" db="EMBL/GenBank/DDBJ databases">
        <title>The de novo reference genome and transcriptome assemblies of the wild tomato species Solanum chilense.</title>
        <authorList>
            <person name="Stam R."/>
            <person name="Nosenko T."/>
            <person name="Hoerger A.C."/>
            <person name="Stephan W."/>
            <person name="Seidel M.A."/>
            <person name="Kuhn J.M.M."/>
            <person name="Haberer G."/>
            <person name="Tellier A."/>
        </authorList>
    </citation>
    <scope>NUCLEOTIDE SEQUENCE</scope>
    <source>
        <tissue evidence="2">Mature leaves</tissue>
    </source>
</reference>
<proteinExistence type="predicted"/>
<dbReference type="EMBL" id="RXGB01000422">
    <property type="protein sequence ID" value="TMX03464.1"/>
    <property type="molecule type" value="Genomic_DNA"/>
</dbReference>
<comment type="caution">
    <text evidence="2">The sequence shown here is derived from an EMBL/GenBank/DDBJ whole genome shotgun (WGS) entry which is preliminary data.</text>
</comment>
<organism evidence="2">
    <name type="scientific">Solanum chilense</name>
    <name type="common">Tomato</name>
    <name type="synonym">Lycopersicon chilense</name>
    <dbReference type="NCBI Taxonomy" id="4083"/>
    <lineage>
        <taxon>Eukaryota</taxon>
        <taxon>Viridiplantae</taxon>
        <taxon>Streptophyta</taxon>
        <taxon>Embryophyta</taxon>
        <taxon>Tracheophyta</taxon>
        <taxon>Spermatophyta</taxon>
        <taxon>Magnoliopsida</taxon>
        <taxon>eudicotyledons</taxon>
        <taxon>Gunneridae</taxon>
        <taxon>Pentapetalae</taxon>
        <taxon>asterids</taxon>
        <taxon>lamiids</taxon>
        <taxon>Solanales</taxon>
        <taxon>Solanaceae</taxon>
        <taxon>Solanoideae</taxon>
        <taxon>Solaneae</taxon>
        <taxon>Solanum</taxon>
        <taxon>Solanum subgen. Lycopersicon</taxon>
    </lineage>
</organism>
<feature type="non-terminal residue" evidence="2">
    <location>
        <position position="1"/>
    </location>
</feature>
<evidence type="ECO:0000313" key="2">
    <source>
        <dbReference type="EMBL" id="TMX03464.1"/>
    </source>
</evidence>
<feature type="region of interest" description="Disordered" evidence="1">
    <location>
        <begin position="1"/>
        <end position="26"/>
    </location>
</feature>
<protein>
    <submittedName>
        <fullName evidence="2">Uncharacterized protein</fullName>
    </submittedName>
</protein>
<accession>A0A6N2CEG4</accession>
<sequence>INPRRNAARRVEEAAGEGNQAPPQAPVVAEQVHVNPDGLTDGEVKNALVQMAHAIMTQDQAITSQSTREGAPRENPHASTMASILRDFTRMNPPVYYGSKDIE</sequence>
<gene>
    <name evidence="2" type="ORF">EJD97_016057</name>
</gene>